<name>A0A915PP78_9BILA</name>
<sequence>MNQLDVLIFTQSLSSVLMQLERLGETVELELGAGVLDVQAAIPGAGDGQVDRRDILKNGKITKYGRQRYGNRLSFKNGTLTIQNLKAADAVTYFYHFRGDPRKPMGIDVVVKE</sequence>
<reference evidence="2" key="1">
    <citation type="submission" date="2022-11" db="UniProtKB">
        <authorList>
            <consortium name="WormBaseParasite"/>
        </authorList>
    </citation>
    <scope>IDENTIFICATION</scope>
</reference>
<organism evidence="1 2">
    <name type="scientific">Setaria digitata</name>
    <dbReference type="NCBI Taxonomy" id="48799"/>
    <lineage>
        <taxon>Eukaryota</taxon>
        <taxon>Metazoa</taxon>
        <taxon>Ecdysozoa</taxon>
        <taxon>Nematoda</taxon>
        <taxon>Chromadorea</taxon>
        <taxon>Rhabditida</taxon>
        <taxon>Spirurina</taxon>
        <taxon>Spiruromorpha</taxon>
        <taxon>Filarioidea</taxon>
        <taxon>Setariidae</taxon>
        <taxon>Setaria</taxon>
    </lineage>
</organism>
<evidence type="ECO:0000313" key="1">
    <source>
        <dbReference type="Proteomes" id="UP000887581"/>
    </source>
</evidence>
<protein>
    <submittedName>
        <fullName evidence="2">Uncharacterized protein</fullName>
    </submittedName>
</protein>
<keyword evidence="1" id="KW-1185">Reference proteome</keyword>
<dbReference type="AlphaFoldDB" id="A0A915PP78"/>
<dbReference type="WBParaSite" id="sdigi.contig21.g1814.t1">
    <property type="protein sequence ID" value="sdigi.contig21.g1814.t1"/>
    <property type="gene ID" value="sdigi.contig21.g1814"/>
</dbReference>
<evidence type="ECO:0000313" key="2">
    <source>
        <dbReference type="WBParaSite" id="sdigi.contig21.g1814.t1"/>
    </source>
</evidence>
<proteinExistence type="predicted"/>
<accession>A0A915PP78</accession>
<dbReference type="Proteomes" id="UP000887581">
    <property type="component" value="Unplaced"/>
</dbReference>